<reference evidence="3 4" key="1">
    <citation type="journal article" date="2006" name="Science">
        <title>Phytophthora genome sequences uncover evolutionary origins and mechanisms of pathogenesis.</title>
        <authorList>
            <person name="Tyler B.M."/>
            <person name="Tripathy S."/>
            <person name="Zhang X."/>
            <person name="Dehal P."/>
            <person name="Jiang R.H."/>
            <person name="Aerts A."/>
            <person name="Arredondo F.D."/>
            <person name="Baxter L."/>
            <person name="Bensasson D."/>
            <person name="Beynon J.L."/>
            <person name="Chapman J."/>
            <person name="Damasceno C.M."/>
            <person name="Dorrance A.E."/>
            <person name="Dou D."/>
            <person name="Dickerman A.W."/>
            <person name="Dubchak I.L."/>
            <person name="Garbelotto M."/>
            <person name="Gijzen M."/>
            <person name="Gordon S.G."/>
            <person name="Govers F."/>
            <person name="Grunwald N.J."/>
            <person name="Huang W."/>
            <person name="Ivors K.L."/>
            <person name="Jones R.W."/>
            <person name="Kamoun S."/>
            <person name="Krampis K."/>
            <person name="Lamour K.H."/>
            <person name="Lee M.K."/>
            <person name="McDonald W.H."/>
            <person name="Medina M."/>
            <person name="Meijer H.J."/>
            <person name="Nordberg E.K."/>
            <person name="Maclean D.J."/>
            <person name="Ospina-Giraldo M.D."/>
            <person name="Morris P.F."/>
            <person name="Phuntumart V."/>
            <person name="Putnam N.H."/>
            <person name="Rash S."/>
            <person name="Rose J.K."/>
            <person name="Sakihama Y."/>
            <person name="Salamov A.A."/>
            <person name="Savidor A."/>
            <person name="Scheuring C.F."/>
            <person name="Smith B.M."/>
            <person name="Sobral B.W."/>
            <person name="Terry A."/>
            <person name="Torto-Alalibo T.A."/>
            <person name="Win J."/>
            <person name="Xu Z."/>
            <person name="Zhang H."/>
            <person name="Grigoriev I.V."/>
            <person name="Rokhsar D.S."/>
            <person name="Boore J.L."/>
        </authorList>
    </citation>
    <scope>NUCLEOTIDE SEQUENCE [LARGE SCALE GENOMIC DNA]</scope>
    <source>
        <strain evidence="3 4">P6497</strain>
    </source>
</reference>
<accession>G4YFK2</accession>
<dbReference type="Gene3D" id="1.10.510.10">
    <property type="entry name" value="Transferase(Phosphotransferase) domain 1"/>
    <property type="match status" value="1"/>
</dbReference>
<dbReference type="SMR" id="G4YFK2"/>
<dbReference type="KEGG" id="psoj:PHYSODRAFT_257292"/>
<evidence type="ECO:0000313" key="4">
    <source>
        <dbReference type="Proteomes" id="UP000002640"/>
    </source>
</evidence>
<dbReference type="OMA" id="YANYTEW"/>
<dbReference type="AlphaFoldDB" id="G4YFK2"/>
<dbReference type="GO" id="GO:0005524">
    <property type="term" value="F:ATP binding"/>
    <property type="evidence" value="ECO:0007669"/>
    <property type="project" value="InterPro"/>
</dbReference>
<feature type="compositionally biased region" description="Low complexity" evidence="1">
    <location>
        <begin position="399"/>
        <end position="411"/>
    </location>
</feature>
<dbReference type="RefSeq" id="XP_009514262.1">
    <property type="nucleotide sequence ID" value="XM_009515967.1"/>
</dbReference>
<dbReference type="Pfam" id="PF00069">
    <property type="entry name" value="Pkinase"/>
    <property type="match status" value="1"/>
</dbReference>
<sequence length="632" mass="68348">MALHTSAGATSASSDDVFADLKTLTYPSDAYHMPPVRAVHARIQSDTPILVDGVFVSIFGDGELEEGYLQALDTVNTASVEGALVYVQAEGINVNARTDNERCKRKSGMAVIVFFEILIAQTNETLAQFQDSWGDTPEYGPMIPMDSKRCTPLSGDDGFPAGCLQFNGDDLTSRAPYPKSYWFSFPSTCPLKAWIDKTDECRSGTRKGLCSYGQGLDGVDCTFAYNILGWVTIDDVVGITSIKNAKTGSTYANYTEWCSADSNHIEFAADTSTGEMESGLPFWEDPLSSTANAARAEALVAKYEETLTSGSTQIEDTLIKAFKALPTPDELAVLNPPCYKTVEACGSGNGCKRVGYSQLCAECDADEGCETGGSGFQYPTLEKAFTTLSDSETMGSVGGSSEAATSSSDAARGGQDGLWNDDVITAKRVPRGKVKTHKLLSKGAFGEVYSGVYNDQPVAVKMLLPSTRGNLQHITQFLAEAKMTATMEHPHIVAFIGFMDGGDLRTLLNKNEANKHPVGVDREKASIALHICQALTYLHSLMHPVIHRDLKSRNVILNSAMEAKLTDFGISKERRDQTMTAGVGTSLWMAPEVMLGEKYDVKADIFSFGVVLSELDVHSLPYTRTINTSRSI</sequence>
<evidence type="ECO:0000259" key="2">
    <source>
        <dbReference type="PROSITE" id="PS50011"/>
    </source>
</evidence>
<dbReference type="SUPFAM" id="SSF56112">
    <property type="entry name" value="Protein kinase-like (PK-like)"/>
    <property type="match status" value="1"/>
</dbReference>
<keyword evidence="4" id="KW-1185">Reference proteome</keyword>
<evidence type="ECO:0000256" key="1">
    <source>
        <dbReference type="SAM" id="MobiDB-lite"/>
    </source>
</evidence>
<feature type="domain" description="Protein kinase" evidence="2">
    <location>
        <begin position="434"/>
        <end position="632"/>
    </location>
</feature>
<dbReference type="InterPro" id="IPR000719">
    <property type="entry name" value="Prot_kinase_dom"/>
</dbReference>
<dbReference type="SMART" id="SM00220">
    <property type="entry name" value="S_TKc"/>
    <property type="match status" value="1"/>
</dbReference>
<dbReference type="PANTHER" id="PTHR33946">
    <property type="match status" value="1"/>
</dbReference>
<dbReference type="Gene3D" id="3.30.200.20">
    <property type="entry name" value="Phosphorylase Kinase, domain 1"/>
    <property type="match status" value="1"/>
</dbReference>
<protein>
    <recommendedName>
        <fullName evidence="2">Protein kinase domain-containing protein</fullName>
    </recommendedName>
</protein>
<proteinExistence type="predicted"/>
<name>G4YFK2_PHYSP</name>
<dbReference type="InterPro" id="IPR008271">
    <property type="entry name" value="Ser/Thr_kinase_AS"/>
</dbReference>
<dbReference type="InParanoid" id="G4YFK2"/>
<dbReference type="PANTHER" id="PTHR33946:SF4">
    <property type="entry name" value="COAGULATION FACTOR XI"/>
    <property type="match status" value="1"/>
</dbReference>
<dbReference type="GeneID" id="20638851"/>
<dbReference type="PROSITE" id="PS50011">
    <property type="entry name" value="PROTEIN_KINASE_DOM"/>
    <property type="match status" value="1"/>
</dbReference>
<organism evidence="3 4">
    <name type="scientific">Phytophthora sojae (strain P6497)</name>
    <name type="common">Soybean stem and root rot agent</name>
    <name type="synonym">Phytophthora megasperma f. sp. glycines</name>
    <dbReference type="NCBI Taxonomy" id="1094619"/>
    <lineage>
        <taxon>Eukaryota</taxon>
        <taxon>Sar</taxon>
        <taxon>Stramenopiles</taxon>
        <taxon>Oomycota</taxon>
        <taxon>Peronosporomycetes</taxon>
        <taxon>Peronosporales</taxon>
        <taxon>Peronosporaceae</taxon>
        <taxon>Phytophthora</taxon>
    </lineage>
</organism>
<dbReference type="EMBL" id="JH159151">
    <property type="protein sequence ID" value="EGZ26987.1"/>
    <property type="molecule type" value="Genomic_DNA"/>
</dbReference>
<gene>
    <name evidence="3" type="ORF">PHYSODRAFT_257292</name>
</gene>
<dbReference type="STRING" id="1094619.G4YFK2"/>
<dbReference type="Proteomes" id="UP000002640">
    <property type="component" value="Unassembled WGS sequence"/>
</dbReference>
<evidence type="ECO:0000313" key="3">
    <source>
        <dbReference type="EMBL" id="EGZ26987.1"/>
    </source>
</evidence>
<dbReference type="InterPro" id="IPR011009">
    <property type="entry name" value="Kinase-like_dom_sf"/>
</dbReference>
<dbReference type="GO" id="GO:0004672">
    <property type="term" value="F:protein kinase activity"/>
    <property type="evidence" value="ECO:0007669"/>
    <property type="project" value="InterPro"/>
</dbReference>
<dbReference type="PROSITE" id="PS00108">
    <property type="entry name" value="PROTEIN_KINASE_ST"/>
    <property type="match status" value="1"/>
</dbReference>
<feature type="region of interest" description="Disordered" evidence="1">
    <location>
        <begin position="391"/>
        <end position="414"/>
    </location>
</feature>